<dbReference type="Proteomes" id="UP001057375">
    <property type="component" value="Unassembled WGS sequence"/>
</dbReference>
<feature type="non-terminal residue" evidence="1">
    <location>
        <position position="195"/>
    </location>
</feature>
<accession>A0ABQ5KKR7</accession>
<evidence type="ECO:0000313" key="1">
    <source>
        <dbReference type="EMBL" id="GKT32068.1"/>
    </source>
</evidence>
<evidence type="ECO:0000313" key="2">
    <source>
        <dbReference type="Proteomes" id="UP001057375"/>
    </source>
</evidence>
<comment type="caution">
    <text evidence="1">The sequence shown here is derived from an EMBL/GenBank/DDBJ whole genome shotgun (WGS) entry which is preliminary data.</text>
</comment>
<protein>
    <submittedName>
        <fullName evidence="1">Uncharacterized protein</fullName>
    </submittedName>
</protein>
<dbReference type="EMBL" id="BQXS01009891">
    <property type="protein sequence ID" value="GKT32068.1"/>
    <property type="molecule type" value="Genomic_DNA"/>
</dbReference>
<sequence length="195" mass="21251">VKTISVTADETGHYNYVFNSLGWGGGTLSIKAKHENVETEVATELESYTVLTLNDIDARYMYGDRVTLAGYLEKDGQPLQAELTLRASQPGQEDQIIKVESDKTGQYSLEYDTKGLKEGAITFTAAYGADKAAGESFIEYDYMLYASTDQASYYVSEKALISGLIRANKEAISGPVEIVMDGKEPVKVTADPEGT</sequence>
<name>A0ABQ5KKR7_9EUKA</name>
<reference evidence="1" key="1">
    <citation type="submission" date="2022-03" db="EMBL/GenBank/DDBJ databases">
        <title>Draft genome sequence of Aduncisulcus paluster, a free-living microaerophilic Fornicata.</title>
        <authorList>
            <person name="Yuyama I."/>
            <person name="Kume K."/>
            <person name="Tamura T."/>
            <person name="Inagaki Y."/>
            <person name="Hashimoto T."/>
        </authorList>
    </citation>
    <scope>NUCLEOTIDE SEQUENCE</scope>
    <source>
        <strain evidence="1">NY0171</strain>
    </source>
</reference>
<feature type="non-terminal residue" evidence="1">
    <location>
        <position position="1"/>
    </location>
</feature>
<proteinExistence type="predicted"/>
<organism evidence="1 2">
    <name type="scientific">Aduncisulcus paluster</name>
    <dbReference type="NCBI Taxonomy" id="2918883"/>
    <lineage>
        <taxon>Eukaryota</taxon>
        <taxon>Metamonada</taxon>
        <taxon>Carpediemonas-like organisms</taxon>
        <taxon>Aduncisulcus</taxon>
    </lineage>
</organism>
<gene>
    <name evidence="1" type="ORF">ADUPG1_006323</name>
</gene>
<keyword evidence="2" id="KW-1185">Reference proteome</keyword>